<evidence type="ECO:0000256" key="1">
    <source>
        <dbReference type="ARBA" id="ARBA00009986"/>
    </source>
</evidence>
<organism evidence="4 5">
    <name type="scientific">Metabacillus arenae</name>
    <dbReference type="NCBI Taxonomy" id="2771434"/>
    <lineage>
        <taxon>Bacteria</taxon>
        <taxon>Bacillati</taxon>
        <taxon>Bacillota</taxon>
        <taxon>Bacilli</taxon>
        <taxon>Bacillales</taxon>
        <taxon>Bacillaceae</taxon>
        <taxon>Metabacillus</taxon>
    </lineage>
</organism>
<dbReference type="Proteomes" id="UP000626844">
    <property type="component" value="Unassembled WGS sequence"/>
</dbReference>
<dbReference type="AlphaFoldDB" id="A0A926NC31"/>
<dbReference type="InterPro" id="IPR015590">
    <property type="entry name" value="Aldehyde_DH_dom"/>
</dbReference>
<dbReference type="Gene3D" id="3.40.309.10">
    <property type="entry name" value="Aldehyde Dehydrogenase, Chain A, domain 2"/>
    <property type="match status" value="1"/>
</dbReference>
<dbReference type="EMBL" id="JACXAI010000019">
    <property type="protein sequence ID" value="MBD1381517.1"/>
    <property type="molecule type" value="Genomic_DNA"/>
</dbReference>
<proteinExistence type="inferred from homology"/>
<accession>A0A926NC31</accession>
<dbReference type="InterPro" id="IPR016163">
    <property type="entry name" value="Ald_DH_C"/>
</dbReference>
<dbReference type="PROSITE" id="PS00070">
    <property type="entry name" value="ALDEHYDE_DEHYDR_CYS"/>
    <property type="match status" value="1"/>
</dbReference>
<dbReference type="InterPro" id="IPR016161">
    <property type="entry name" value="Ald_DH/histidinol_DH"/>
</dbReference>
<dbReference type="InterPro" id="IPR016160">
    <property type="entry name" value="Ald_DH_CS_CYS"/>
</dbReference>
<dbReference type="Pfam" id="PF00171">
    <property type="entry name" value="Aldedh"/>
    <property type="match status" value="1"/>
</dbReference>
<feature type="domain" description="Aldehyde dehydrogenase" evidence="3">
    <location>
        <begin position="7"/>
        <end position="470"/>
    </location>
</feature>
<dbReference type="FunFam" id="3.40.605.10:FF:000007">
    <property type="entry name" value="NAD/NADP-dependent betaine aldehyde dehydrogenase"/>
    <property type="match status" value="1"/>
</dbReference>
<name>A0A926NC31_9BACI</name>
<evidence type="ECO:0000259" key="3">
    <source>
        <dbReference type="Pfam" id="PF00171"/>
    </source>
</evidence>
<keyword evidence="2" id="KW-0560">Oxidoreductase</keyword>
<comment type="similarity">
    <text evidence="1">Belongs to the aldehyde dehydrogenase family.</text>
</comment>
<keyword evidence="5" id="KW-1185">Reference proteome</keyword>
<evidence type="ECO:0000313" key="5">
    <source>
        <dbReference type="Proteomes" id="UP000626844"/>
    </source>
</evidence>
<reference evidence="4" key="1">
    <citation type="submission" date="2020-09" db="EMBL/GenBank/DDBJ databases">
        <title>A novel bacterium of genus Bacillus, isolated from South China Sea.</title>
        <authorList>
            <person name="Huang H."/>
            <person name="Mo K."/>
            <person name="Hu Y."/>
        </authorList>
    </citation>
    <scope>NUCLEOTIDE SEQUENCE</scope>
    <source>
        <strain evidence="4">IB182487</strain>
    </source>
</reference>
<protein>
    <submittedName>
        <fullName evidence="4">Aldehyde dehydrogenase</fullName>
    </submittedName>
</protein>
<sequence length="475" mass="51627">MFIGGKWQKAEGDKHFLAYSPSTGGEIAHVAEGSRDDARQAIQAAKKASEKFREWSVWERADLLQRIAMVVEQKKEELAHFLTLDQGKPYFTEALKEVASVVRAFSETAEQIKWLETSYTPTKDPHKRVFSFLQPKGVYAIITPWNYPLMVPTEFIAPGIAAGNTMVWVPAPTTSVCSVKFAECFEEAGVPEGVINLVTGMGGVAGDEIVSNPHTDAIAFCGSSATGKVIAERGAGKPLLLELGGNGPTIVLKDADLEHAAQSIAKGCFTNAGQVCSATERILVHSDIHDALVEKLTAQAKQIVLGDPFDARTTMGPLNNYPVIEKNEKHAADSQKRGSTFLVGGKRAAHLSNDLFFEPTVIIDVKQDSLYNLDETFGPVAPVLSFRTQEELLKITYQNKWGLAAAIYTNHLKEGISLAEKMPTGLVNINENSNYWEPHLPFGGVAGKSSGIGRVGGKYAIQEMSDLKTISIDLH</sequence>
<dbReference type="SUPFAM" id="SSF53720">
    <property type="entry name" value="ALDH-like"/>
    <property type="match status" value="1"/>
</dbReference>
<comment type="caution">
    <text evidence="4">The sequence shown here is derived from an EMBL/GenBank/DDBJ whole genome shotgun (WGS) entry which is preliminary data.</text>
</comment>
<dbReference type="Gene3D" id="3.40.605.10">
    <property type="entry name" value="Aldehyde Dehydrogenase, Chain A, domain 1"/>
    <property type="match status" value="1"/>
</dbReference>
<dbReference type="InterPro" id="IPR050740">
    <property type="entry name" value="Aldehyde_DH_Superfamily"/>
</dbReference>
<dbReference type="PANTHER" id="PTHR43353">
    <property type="entry name" value="SUCCINATE-SEMIALDEHYDE DEHYDROGENASE, MITOCHONDRIAL"/>
    <property type="match status" value="1"/>
</dbReference>
<evidence type="ECO:0000256" key="2">
    <source>
        <dbReference type="ARBA" id="ARBA00023002"/>
    </source>
</evidence>
<dbReference type="GO" id="GO:0016620">
    <property type="term" value="F:oxidoreductase activity, acting on the aldehyde or oxo group of donors, NAD or NADP as acceptor"/>
    <property type="evidence" value="ECO:0007669"/>
    <property type="project" value="InterPro"/>
</dbReference>
<evidence type="ECO:0000313" key="4">
    <source>
        <dbReference type="EMBL" id="MBD1381517.1"/>
    </source>
</evidence>
<dbReference type="PANTHER" id="PTHR43353:SF5">
    <property type="entry name" value="SUCCINATE-SEMIALDEHYDE DEHYDROGENASE, MITOCHONDRIAL"/>
    <property type="match status" value="1"/>
</dbReference>
<dbReference type="InterPro" id="IPR016162">
    <property type="entry name" value="Ald_DH_N"/>
</dbReference>
<gene>
    <name evidence="4" type="ORF">IC621_14860</name>
</gene>